<dbReference type="AlphaFoldDB" id="A0A3P7TJB0"/>
<dbReference type="Gene3D" id="2.10.25.10">
    <property type="entry name" value="Laminin"/>
    <property type="match status" value="1"/>
</dbReference>
<organism evidence="1 2">
    <name type="scientific">Brugia timori</name>
    <dbReference type="NCBI Taxonomy" id="42155"/>
    <lineage>
        <taxon>Eukaryota</taxon>
        <taxon>Metazoa</taxon>
        <taxon>Ecdysozoa</taxon>
        <taxon>Nematoda</taxon>
        <taxon>Chromadorea</taxon>
        <taxon>Rhabditida</taxon>
        <taxon>Spirurina</taxon>
        <taxon>Spiruromorpha</taxon>
        <taxon>Filarioidea</taxon>
        <taxon>Onchocercidae</taxon>
        <taxon>Brugia</taxon>
    </lineage>
</organism>
<dbReference type="Proteomes" id="UP000280834">
    <property type="component" value="Unassembled WGS sequence"/>
</dbReference>
<dbReference type="Pfam" id="PF14670">
    <property type="entry name" value="FXa_inhibition"/>
    <property type="match status" value="1"/>
</dbReference>
<keyword evidence="2" id="KW-1185">Reference proteome</keyword>
<protein>
    <submittedName>
        <fullName evidence="1">Uncharacterized protein</fullName>
    </submittedName>
</protein>
<accession>A0A3P7TJB0</accession>
<dbReference type="EMBL" id="UZAG01015650">
    <property type="protein sequence ID" value="VDO22230.1"/>
    <property type="molecule type" value="Genomic_DNA"/>
</dbReference>
<proteinExistence type="predicted"/>
<gene>
    <name evidence="1" type="ORF">BTMF_LOCUS6607</name>
</gene>
<evidence type="ECO:0000313" key="2">
    <source>
        <dbReference type="Proteomes" id="UP000280834"/>
    </source>
</evidence>
<evidence type="ECO:0000313" key="1">
    <source>
        <dbReference type="EMBL" id="VDO22230.1"/>
    </source>
</evidence>
<name>A0A3P7TJB0_9BILA</name>
<sequence length="47" mass="4882">MYGLVSVPLRCKGVATACAVNNGGCEHLCLPGKIDVTCACPDNIDRC</sequence>
<reference evidence="1 2" key="1">
    <citation type="submission" date="2018-11" db="EMBL/GenBank/DDBJ databases">
        <authorList>
            <consortium name="Pathogen Informatics"/>
        </authorList>
    </citation>
    <scope>NUCLEOTIDE SEQUENCE [LARGE SCALE GENOMIC DNA]</scope>
</reference>